<dbReference type="Pfam" id="PF01425">
    <property type="entry name" value="Amidase"/>
    <property type="match status" value="2"/>
</dbReference>
<accession>A0A8X6UCN5</accession>
<gene>
    <name evidence="3" type="primary">faah2b</name>
    <name evidence="3" type="ORF">NPIL_522271</name>
</gene>
<dbReference type="GO" id="GO:0016787">
    <property type="term" value="F:hydrolase activity"/>
    <property type="evidence" value="ECO:0007669"/>
    <property type="project" value="UniProtKB-KW"/>
</dbReference>
<evidence type="ECO:0000313" key="4">
    <source>
        <dbReference type="Proteomes" id="UP000887013"/>
    </source>
</evidence>
<dbReference type="EMBL" id="BMAW01030688">
    <property type="protein sequence ID" value="GFU17614.1"/>
    <property type="molecule type" value="Genomic_DNA"/>
</dbReference>
<comment type="caution">
    <text evidence="3">The sequence shown here is derived from an EMBL/GenBank/DDBJ whole genome shotgun (WGS) entry which is preliminary data.</text>
</comment>
<keyword evidence="3" id="KW-0378">Hydrolase</keyword>
<dbReference type="SUPFAM" id="SSF75304">
    <property type="entry name" value="Amidase signature (AS) enzymes"/>
    <property type="match status" value="1"/>
</dbReference>
<dbReference type="Proteomes" id="UP000887013">
    <property type="component" value="Unassembled WGS sequence"/>
</dbReference>
<dbReference type="InterPro" id="IPR023631">
    <property type="entry name" value="Amidase_dom"/>
</dbReference>
<dbReference type="AlphaFoldDB" id="A0A8X6UCN5"/>
<feature type="chain" id="PRO_5036459556" evidence="1">
    <location>
        <begin position="22"/>
        <end position="359"/>
    </location>
</feature>
<reference evidence="3" key="1">
    <citation type="submission" date="2020-08" db="EMBL/GenBank/DDBJ databases">
        <title>Multicomponent nature underlies the extraordinary mechanical properties of spider dragline silk.</title>
        <authorList>
            <person name="Kono N."/>
            <person name="Nakamura H."/>
            <person name="Mori M."/>
            <person name="Yoshida Y."/>
            <person name="Ohtoshi R."/>
            <person name="Malay A.D."/>
            <person name="Moran D.A.P."/>
            <person name="Tomita M."/>
            <person name="Numata K."/>
            <person name="Arakawa K."/>
        </authorList>
    </citation>
    <scope>NUCLEOTIDE SEQUENCE</scope>
</reference>
<dbReference type="GO" id="GO:0012505">
    <property type="term" value="C:endomembrane system"/>
    <property type="evidence" value="ECO:0007669"/>
    <property type="project" value="TreeGrafter"/>
</dbReference>
<feature type="domain" description="Amidase" evidence="2">
    <location>
        <begin position="262"/>
        <end position="339"/>
    </location>
</feature>
<dbReference type="OrthoDB" id="6423370at2759"/>
<proteinExistence type="predicted"/>
<feature type="domain" description="Amidase" evidence="2">
    <location>
        <begin position="6"/>
        <end position="243"/>
    </location>
</feature>
<keyword evidence="4" id="KW-1185">Reference proteome</keyword>
<sequence>MRELLFMKSSLYLLGLRATAGFKSFKNWRSPDDAPCVALMKEAGAIIIATTNVPELAMNVETFNKLHGVTRNPYDINRTCGGTSGGEVALIASGGSILGLGNDILGSLRLPAHFAGVFTHMPTRGLVSNNGSFPPGKISCPAELDGCEKMPFLTVGPISRYAEDLIISMRILSSQNEVWKTFGQQVDFKKLKIRYLTEIETYVTKPVDKEITDSLKDAVSYFEKRYGIKGEEIKMPSLYHSVKSTVRCGTGKAAFNITKNWSKEEFDSLLDEDTILLLPTSPFTAPYHYEMVFLFPNACYTSVLNLVGLPATHCPMGLSKQGMPYGIQIVGRKNNDNLTIACAIELEKAFGGWKSPGKT</sequence>
<dbReference type="PANTHER" id="PTHR43372">
    <property type="entry name" value="FATTY-ACID AMIDE HYDROLASE"/>
    <property type="match status" value="1"/>
</dbReference>
<evidence type="ECO:0000313" key="3">
    <source>
        <dbReference type="EMBL" id="GFU17614.1"/>
    </source>
</evidence>
<name>A0A8X6UCN5_NEPPI</name>
<dbReference type="Gene3D" id="3.90.1300.10">
    <property type="entry name" value="Amidase signature (AS) domain"/>
    <property type="match status" value="2"/>
</dbReference>
<dbReference type="InterPro" id="IPR036928">
    <property type="entry name" value="AS_sf"/>
</dbReference>
<evidence type="ECO:0000256" key="1">
    <source>
        <dbReference type="SAM" id="SignalP"/>
    </source>
</evidence>
<evidence type="ECO:0000259" key="2">
    <source>
        <dbReference type="Pfam" id="PF01425"/>
    </source>
</evidence>
<feature type="signal peptide" evidence="1">
    <location>
        <begin position="1"/>
        <end position="21"/>
    </location>
</feature>
<keyword evidence="1" id="KW-0732">Signal</keyword>
<dbReference type="PANTHER" id="PTHR43372:SF4">
    <property type="entry name" value="FATTY-ACID AMIDE HYDROLASE 2"/>
    <property type="match status" value="1"/>
</dbReference>
<dbReference type="InterPro" id="IPR052739">
    <property type="entry name" value="FAAH2"/>
</dbReference>
<organism evidence="3 4">
    <name type="scientific">Nephila pilipes</name>
    <name type="common">Giant wood spider</name>
    <name type="synonym">Nephila maculata</name>
    <dbReference type="NCBI Taxonomy" id="299642"/>
    <lineage>
        <taxon>Eukaryota</taxon>
        <taxon>Metazoa</taxon>
        <taxon>Ecdysozoa</taxon>
        <taxon>Arthropoda</taxon>
        <taxon>Chelicerata</taxon>
        <taxon>Arachnida</taxon>
        <taxon>Araneae</taxon>
        <taxon>Araneomorphae</taxon>
        <taxon>Entelegynae</taxon>
        <taxon>Araneoidea</taxon>
        <taxon>Nephilidae</taxon>
        <taxon>Nephila</taxon>
    </lineage>
</organism>
<protein>
    <submittedName>
        <fullName evidence="3">Fatty-acid amide hydrolase 2-B</fullName>
    </submittedName>
</protein>